<gene>
    <name evidence="3" type="ORF">RZN69_00540</name>
</gene>
<feature type="chain" id="PRO_5042877982" description="Polysaccharide lyase 14 domain-containing protein" evidence="1">
    <location>
        <begin position="21"/>
        <end position="267"/>
    </location>
</feature>
<organism evidence="3 4">
    <name type="scientific">Rubellicoccus peritrichatus</name>
    <dbReference type="NCBI Taxonomy" id="3080537"/>
    <lineage>
        <taxon>Bacteria</taxon>
        <taxon>Pseudomonadati</taxon>
        <taxon>Verrucomicrobiota</taxon>
        <taxon>Opitutia</taxon>
        <taxon>Puniceicoccales</taxon>
        <taxon>Cerasicoccaceae</taxon>
        <taxon>Rubellicoccus</taxon>
    </lineage>
</organism>
<dbReference type="Gene3D" id="2.60.120.200">
    <property type="match status" value="1"/>
</dbReference>
<accession>A0AAQ3L900</accession>
<protein>
    <recommendedName>
        <fullName evidence="2">Polysaccharide lyase 14 domain-containing protein</fullName>
    </recommendedName>
</protein>
<dbReference type="Proteomes" id="UP001304300">
    <property type="component" value="Chromosome"/>
</dbReference>
<evidence type="ECO:0000313" key="4">
    <source>
        <dbReference type="Proteomes" id="UP001304300"/>
    </source>
</evidence>
<feature type="signal peptide" evidence="1">
    <location>
        <begin position="1"/>
        <end position="20"/>
    </location>
</feature>
<dbReference type="AlphaFoldDB" id="A0AAQ3L900"/>
<dbReference type="InterPro" id="IPR048958">
    <property type="entry name" value="Polysacc_lyase_14"/>
</dbReference>
<evidence type="ECO:0000259" key="2">
    <source>
        <dbReference type="Pfam" id="PF21294"/>
    </source>
</evidence>
<dbReference type="RefSeq" id="WP_317834039.1">
    <property type="nucleotide sequence ID" value="NZ_CP136920.1"/>
</dbReference>
<evidence type="ECO:0000313" key="3">
    <source>
        <dbReference type="EMBL" id="WOO41555.1"/>
    </source>
</evidence>
<keyword evidence="4" id="KW-1185">Reference proteome</keyword>
<dbReference type="PANTHER" id="PTHR40124">
    <property type="match status" value="1"/>
</dbReference>
<dbReference type="KEGG" id="puo:RZN69_00540"/>
<feature type="domain" description="Polysaccharide lyase 14" evidence="2">
    <location>
        <begin position="92"/>
        <end position="262"/>
    </location>
</feature>
<proteinExistence type="predicted"/>
<name>A0AAQ3L900_9BACT</name>
<dbReference type="PANTHER" id="PTHR40124:SF1">
    <property type="entry name" value="DISAGGREGATASE RELATED REPEAT PROTEIN"/>
    <property type="match status" value="1"/>
</dbReference>
<evidence type="ECO:0000256" key="1">
    <source>
        <dbReference type="SAM" id="SignalP"/>
    </source>
</evidence>
<reference evidence="3 4" key="1">
    <citation type="submission" date="2023-10" db="EMBL/GenBank/DDBJ databases">
        <title>Rubellicoccus peritrichatus gen. nov., sp. nov., isolated from an algae of coral reef tank.</title>
        <authorList>
            <person name="Luo J."/>
        </authorList>
    </citation>
    <scope>NUCLEOTIDE SEQUENCE [LARGE SCALE GENOMIC DNA]</scope>
    <source>
        <strain evidence="3 4">CR14</strain>
    </source>
</reference>
<sequence length="267" mass="29551">MRKCLLFLLATNLMMLTVHSVTYNIRDVWFNNWAPWSYYTANEVAVDFGNYYSYVSPTNKIQINNVGQLRFHMPQGKVGIFETGGSFLSRLTPKNAFNLEYRVKFDGGGGRDYDWTRGGKLPGLGGGVVYSGGNPATAGDGFSVRLQFSDGGSTGVPGQGYISPYVYYKDQPNQYGDGFGQYIPIADNVWNTIKVYVKVNTGSNANGVLAIYLNGALVFYKSDLRYVTNGTKVDMLYFSCFHGGTGAAWTPSQNQDVLFDNVMIRGF</sequence>
<keyword evidence="1" id="KW-0732">Signal</keyword>
<dbReference type="EMBL" id="CP136920">
    <property type="protein sequence ID" value="WOO41555.1"/>
    <property type="molecule type" value="Genomic_DNA"/>
</dbReference>
<dbReference type="Pfam" id="PF21294">
    <property type="entry name" value="Polysacc_lyase_14"/>
    <property type="match status" value="1"/>
</dbReference>